<accession>A0AAU9J9V0</accession>
<name>A0AAU9J9V0_9CILI</name>
<dbReference type="InterPro" id="IPR037516">
    <property type="entry name" value="Tripartite_DENN"/>
</dbReference>
<dbReference type="EMBL" id="CAJZBQ010000020">
    <property type="protein sequence ID" value="CAG9318508.1"/>
    <property type="molecule type" value="Genomic_DNA"/>
</dbReference>
<keyword evidence="5" id="KW-1185">Reference proteome</keyword>
<feature type="domain" description="UDENN" evidence="3">
    <location>
        <begin position="8"/>
        <end position="435"/>
    </location>
</feature>
<evidence type="ECO:0000256" key="1">
    <source>
        <dbReference type="ARBA" id="ARBA00007159"/>
    </source>
</evidence>
<evidence type="ECO:0000313" key="5">
    <source>
        <dbReference type="Proteomes" id="UP001162131"/>
    </source>
</evidence>
<dbReference type="GO" id="GO:0055037">
    <property type="term" value="C:recycling endosome"/>
    <property type="evidence" value="ECO:0007669"/>
    <property type="project" value="TreeGrafter"/>
</dbReference>
<gene>
    <name evidence="4" type="ORF">BSTOLATCC_MIC20981</name>
</gene>
<proteinExistence type="inferred from homology"/>
<sequence length="507" mass="59035">MNSSQWIKTFCIVSFDEDFGQKLEWQYPEIFNEEQQQAIAFLAFPDSNSMDKIGDSSYVFRMKEENYYGFVYFRQQKDTGNKRGYNQRSVILITQNPFISLFRNIINIIAPAYFEEGRNILNSSWEEIESWGNLNPGETREFSILGSSVAYSIPSESELSSLQACGSNLSMNLDVVNQGYPGQLQDINIYQIFGSQNIKKYIWRLWEIVVLGEPLLILTNYPETCSLMVLGLVSLLSPLKYEGNFHPYFTIFDSEFRDIQQMIESQSQSAVILGVTNPFFLKALNTCKNIFEFEENGEIVLKSRISKHKSLIHPINQIVSEFLQNESAETSAINNSIIRRHFRELNQALLDPFSQYFSLNLQKLRESPYIESPTFKDFRDFEFLREIGSSDSTAVPLFRFISKQNAVKFYEKFIKTSTFNHWFAEQRQKANASVHILVQNAIHNFDLERILPTLDREQCLLIYSKIESRIKYEETIENNEAVIKKLKDQLELLARALLKLDQEYVFI</sequence>
<dbReference type="GO" id="GO:0005085">
    <property type="term" value="F:guanyl-nucleotide exchange factor activity"/>
    <property type="evidence" value="ECO:0007669"/>
    <property type="project" value="InterPro"/>
</dbReference>
<dbReference type="PROSITE" id="PS50211">
    <property type="entry name" value="DENN"/>
    <property type="match status" value="1"/>
</dbReference>
<dbReference type="AlphaFoldDB" id="A0AAU9J9V0"/>
<dbReference type="InterPro" id="IPR024224">
    <property type="entry name" value="DENND6"/>
</dbReference>
<protein>
    <recommendedName>
        <fullName evidence="3">UDENN domain-containing protein</fullName>
    </recommendedName>
</protein>
<comment type="caution">
    <text evidence="4">The sequence shown here is derived from an EMBL/GenBank/DDBJ whole genome shotgun (WGS) entry which is preliminary data.</text>
</comment>
<feature type="coiled-coil region" evidence="2">
    <location>
        <begin position="469"/>
        <end position="503"/>
    </location>
</feature>
<evidence type="ECO:0000256" key="2">
    <source>
        <dbReference type="SAM" id="Coils"/>
    </source>
</evidence>
<dbReference type="PANTHER" id="PTHR13677:SF0">
    <property type="entry name" value="LD41638P"/>
    <property type="match status" value="1"/>
</dbReference>
<dbReference type="PANTHER" id="PTHR13677">
    <property type="entry name" value="LD41638P"/>
    <property type="match status" value="1"/>
</dbReference>
<evidence type="ECO:0000313" key="4">
    <source>
        <dbReference type="EMBL" id="CAG9318508.1"/>
    </source>
</evidence>
<organism evidence="4 5">
    <name type="scientific">Blepharisma stoltei</name>
    <dbReference type="NCBI Taxonomy" id="1481888"/>
    <lineage>
        <taxon>Eukaryota</taxon>
        <taxon>Sar</taxon>
        <taxon>Alveolata</taxon>
        <taxon>Ciliophora</taxon>
        <taxon>Postciliodesmatophora</taxon>
        <taxon>Heterotrichea</taxon>
        <taxon>Heterotrichida</taxon>
        <taxon>Blepharismidae</taxon>
        <taxon>Blepharisma</taxon>
    </lineage>
</organism>
<reference evidence="4" key="1">
    <citation type="submission" date="2021-09" db="EMBL/GenBank/DDBJ databases">
        <authorList>
            <consortium name="AG Swart"/>
            <person name="Singh M."/>
            <person name="Singh A."/>
            <person name="Seah K."/>
            <person name="Emmerich C."/>
        </authorList>
    </citation>
    <scope>NUCLEOTIDE SEQUENCE</scope>
    <source>
        <strain evidence="4">ATCC30299</strain>
    </source>
</reference>
<keyword evidence="2" id="KW-0175">Coiled coil</keyword>
<dbReference type="Proteomes" id="UP001162131">
    <property type="component" value="Unassembled WGS sequence"/>
</dbReference>
<evidence type="ECO:0000259" key="3">
    <source>
        <dbReference type="PROSITE" id="PS50211"/>
    </source>
</evidence>
<comment type="similarity">
    <text evidence="1">Belongs to the DENND6 family.</text>
</comment>
<dbReference type="Gene3D" id="3.30.450.200">
    <property type="match status" value="1"/>
</dbReference>